<dbReference type="Proteomes" id="UP000197138">
    <property type="component" value="Unassembled WGS sequence"/>
</dbReference>
<reference evidence="2" key="1">
    <citation type="journal article" date="2017" name="Plant J.">
        <title>The pomegranate (Punica granatum L.) genome and the genomics of punicalagin biosynthesis.</title>
        <authorList>
            <person name="Qin G."/>
            <person name="Xu C."/>
            <person name="Ming R."/>
            <person name="Tang H."/>
            <person name="Guyot R."/>
            <person name="Kramer E.M."/>
            <person name="Hu Y."/>
            <person name="Yi X."/>
            <person name="Qi Y."/>
            <person name="Xu X."/>
            <person name="Gao Z."/>
            <person name="Pan H."/>
            <person name="Jian J."/>
            <person name="Tian Y."/>
            <person name="Yue Z."/>
            <person name="Xu Y."/>
        </authorList>
    </citation>
    <scope>NUCLEOTIDE SEQUENCE [LARGE SCALE GENOMIC DNA]</scope>
    <source>
        <strain evidence="2">cv. Dabenzi</strain>
    </source>
</reference>
<protein>
    <submittedName>
        <fullName evidence="1">Uncharacterized protein</fullName>
    </submittedName>
</protein>
<evidence type="ECO:0000313" key="2">
    <source>
        <dbReference type="Proteomes" id="UP000197138"/>
    </source>
</evidence>
<accession>A0A218WIH7</accession>
<dbReference type="EMBL" id="MTKT01004293">
    <property type="protein sequence ID" value="OWM72180.1"/>
    <property type="molecule type" value="Genomic_DNA"/>
</dbReference>
<gene>
    <name evidence="1" type="ORF">CDL15_Pgr018063</name>
</gene>
<dbReference type="AlphaFoldDB" id="A0A218WIH7"/>
<organism evidence="1 2">
    <name type="scientific">Punica granatum</name>
    <name type="common">Pomegranate</name>
    <dbReference type="NCBI Taxonomy" id="22663"/>
    <lineage>
        <taxon>Eukaryota</taxon>
        <taxon>Viridiplantae</taxon>
        <taxon>Streptophyta</taxon>
        <taxon>Embryophyta</taxon>
        <taxon>Tracheophyta</taxon>
        <taxon>Spermatophyta</taxon>
        <taxon>Magnoliopsida</taxon>
        <taxon>eudicotyledons</taxon>
        <taxon>Gunneridae</taxon>
        <taxon>Pentapetalae</taxon>
        <taxon>rosids</taxon>
        <taxon>malvids</taxon>
        <taxon>Myrtales</taxon>
        <taxon>Lythraceae</taxon>
        <taxon>Punica</taxon>
    </lineage>
</organism>
<comment type="caution">
    <text evidence="1">The sequence shown here is derived from an EMBL/GenBank/DDBJ whole genome shotgun (WGS) entry which is preliminary data.</text>
</comment>
<name>A0A218WIH7_PUNGR</name>
<sequence length="86" mass="9430">MSKLNSVISRGGLHNESCKSNRSIDIELLLVFCGSYDLDVANRFMFRFAGLSSDNLVLMGENNDDDSDFEISGNGSSSVELLMLNC</sequence>
<proteinExistence type="predicted"/>
<evidence type="ECO:0000313" key="1">
    <source>
        <dbReference type="EMBL" id="OWM72180.1"/>
    </source>
</evidence>